<reference evidence="2 3" key="1">
    <citation type="journal article" date="2019" name="Microbiol. Resour. Announc.">
        <title>Draft Genome Sequence of the Most Traditional epsilon-Poly-l-Lysine Producer, Streptomyces albulus NBRC14147.</title>
        <authorList>
            <person name="Yamanaka K."/>
            <person name="Hamano Y."/>
        </authorList>
    </citation>
    <scope>NUCLEOTIDE SEQUENCE [LARGE SCALE GENOMIC DNA]</scope>
    <source>
        <strain evidence="2 3">NBRC 14147</strain>
    </source>
</reference>
<dbReference type="AlphaFoldDB" id="A0A401R644"/>
<feature type="region of interest" description="Disordered" evidence="1">
    <location>
        <begin position="1"/>
        <end position="40"/>
    </location>
</feature>
<evidence type="ECO:0008006" key="4">
    <source>
        <dbReference type="Google" id="ProtNLM"/>
    </source>
</evidence>
<feature type="region of interest" description="Disordered" evidence="1">
    <location>
        <begin position="133"/>
        <end position="165"/>
    </location>
</feature>
<dbReference type="RefSeq" id="WP_016571199.1">
    <property type="nucleotide sequence ID" value="NZ_BHXC01000007.1"/>
</dbReference>
<organism evidence="2 3">
    <name type="scientific">Streptomyces noursei</name>
    <name type="common">Streptomyces albulus</name>
    <dbReference type="NCBI Taxonomy" id="1971"/>
    <lineage>
        <taxon>Bacteria</taxon>
        <taxon>Bacillati</taxon>
        <taxon>Actinomycetota</taxon>
        <taxon>Actinomycetes</taxon>
        <taxon>Kitasatosporales</taxon>
        <taxon>Streptomycetaceae</taxon>
        <taxon>Streptomyces</taxon>
    </lineage>
</organism>
<proteinExistence type="predicted"/>
<sequence length="165" mass="17789">METTPTTSEPADDGQARTEAANGPEEPARPEEQGDGQELDTDALRVELKAVRAEAARYRTKARETAEALKAARSPEEFQAVAERATELETELHRERLARRYRLPDALAVRIAGADEDAREADAKTLAELFHSKAGGMGRGGLDPSVTSAPSDPGELAASIPRARR</sequence>
<protein>
    <recommendedName>
        <fullName evidence="4">Scaffolding protein</fullName>
    </recommendedName>
</protein>
<comment type="caution">
    <text evidence="2">The sequence shown here is derived from an EMBL/GenBank/DDBJ whole genome shotgun (WGS) entry which is preliminary data.</text>
</comment>
<evidence type="ECO:0000313" key="2">
    <source>
        <dbReference type="EMBL" id="GCB93089.1"/>
    </source>
</evidence>
<dbReference type="EMBL" id="BHXC01000007">
    <property type="protein sequence ID" value="GCB93089.1"/>
    <property type="molecule type" value="Genomic_DNA"/>
</dbReference>
<accession>A0A401R644</accession>
<evidence type="ECO:0000313" key="3">
    <source>
        <dbReference type="Proteomes" id="UP000288351"/>
    </source>
</evidence>
<evidence type="ECO:0000256" key="1">
    <source>
        <dbReference type="SAM" id="MobiDB-lite"/>
    </source>
</evidence>
<gene>
    <name evidence="2" type="ORF">SALB_05867</name>
</gene>
<dbReference type="Proteomes" id="UP000288351">
    <property type="component" value="Unassembled WGS sequence"/>
</dbReference>
<name>A0A401R644_STRNR</name>